<gene>
    <name evidence="1" type="ORF">GSOID_T00014324001</name>
</gene>
<sequence length="196" mass="22417">MESVDLNLKRPQNRANEDELAQLETEVRKKIGKIYEKITGFVQQGALTPNTVRQKFPDYEVVQSNNTQEVLSRQVTPEAGAFDFTCDNSFSQQGRESRTMSYYSIKDAIPETIPEETSLEAAKSNGDFLPRSYDQVQMISERVQKDFILRISLRGYPIVEVFLMRVKKTASSTIILFLSSYLVSRDILEVLAYVLQ</sequence>
<reference evidence="1" key="1">
    <citation type="journal article" date="2010" name="Science">
        <title>Plasticity of animal genome architecture unmasked by rapid evolution of a pelagic tunicate.</title>
        <authorList>
            <person name="Denoeud F."/>
            <person name="Henriet S."/>
            <person name="Mungpakdee S."/>
            <person name="Aury J.M."/>
            <person name="Da Silva C."/>
            <person name="Brinkmann H."/>
            <person name="Mikhaleva J."/>
            <person name="Olsen L.C."/>
            <person name="Jubin C."/>
            <person name="Canestro C."/>
            <person name="Bouquet J.M."/>
            <person name="Danks G."/>
            <person name="Poulain J."/>
            <person name="Campsteijn C."/>
            <person name="Adamski M."/>
            <person name="Cross I."/>
            <person name="Yadetie F."/>
            <person name="Muffato M."/>
            <person name="Louis A."/>
            <person name="Butcher S."/>
            <person name="Tsagkogeorga G."/>
            <person name="Konrad A."/>
            <person name="Singh S."/>
            <person name="Jensen M.F."/>
            <person name="Cong E.H."/>
            <person name="Eikeseth-Otteraa H."/>
            <person name="Noel B."/>
            <person name="Anthouard V."/>
            <person name="Porcel B.M."/>
            <person name="Kachouri-Lafond R."/>
            <person name="Nishino A."/>
            <person name="Ugolini M."/>
            <person name="Chourrout P."/>
            <person name="Nishida H."/>
            <person name="Aasland R."/>
            <person name="Huzurbazar S."/>
            <person name="Westhof E."/>
            <person name="Delsuc F."/>
            <person name="Lehrach H."/>
            <person name="Reinhardt R."/>
            <person name="Weissenbach J."/>
            <person name="Roy S.W."/>
            <person name="Artiguenave F."/>
            <person name="Postlethwait J.H."/>
            <person name="Manak J.R."/>
            <person name="Thompson E.M."/>
            <person name="Jaillon O."/>
            <person name="Du Pasquier L."/>
            <person name="Boudinot P."/>
            <person name="Liberles D.A."/>
            <person name="Volff J.N."/>
            <person name="Philippe H."/>
            <person name="Lenhard B."/>
            <person name="Roest Crollius H."/>
            <person name="Wincker P."/>
            <person name="Chourrout D."/>
        </authorList>
    </citation>
    <scope>NUCLEOTIDE SEQUENCE [LARGE SCALE GENOMIC DNA]</scope>
</reference>
<proteinExistence type="predicted"/>
<accession>E4XKV7</accession>
<dbReference type="Proteomes" id="UP000001307">
    <property type="component" value="Unassembled WGS sequence"/>
</dbReference>
<protein>
    <submittedName>
        <fullName evidence="1">Uncharacterized protein</fullName>
    </submittedName>
</protein>
<name>E4XKV7_OIKDI</name>
<keyword evidence="2" id="KW-1185">Reference proteome</keyword>
<dbReference type="InParanoid" id="E4XKV7"/>
<dbReference type="OrthoDB" id="10469414at2759"/>
<organism evidence="1">
    <name type="scientific">Oikopleura dioica</name>
    <name type="common">Tunicate</name>
    <dbReference type="NCBI Taxonomy" id="34765"/>
    <lineage>
        <taxon>Eukaryota</taxon>
        <taxon>Metazoa</taxon>
        <taxon>Chordata</taxon>
        <taxon>Tunicata</taxon>
        <taxon>Appendicularia</taxon>
        <taxon>Copelata</taxon>
        <taxon>Oikopleuridae</taxon>
        <taxon>Oikopleura</taxon>
    </lineage>
</organism>
<evidence type="ECO:0000313" key="1">
    <source>
        <dbReference type="EMBL" id="CBY25024.1"/>
    </source>
</evidence>
<dbReference type="EMBL" id="FN653066">
    <property type="protein sequence ID" value="CBY25024.1"/>
    <property type="molecule type" value="Genomic_DNA"/>
</dbReference>
<dbReference type="AlphaFoldDB" id="E4XKV7"/>
<evidence type="ECO:0000313" key="2">
    <source>
        <dbReference type="Proteomes" id="UP000001307"/>
    </source>
</evidence>